<feature type="binding site" evidence="2">
    <location>
        <position position="97"/>
    </location>
    <ligand>
        <name>Zn(2+)</name>
        <dbReference type="ChEBI" id="CHEBI:29105"/>
    </ligand>
</feature>
<dbReference type="AlphaFoldDB" id="A0AAE8HQ49"/>
<comment type="cofactor">
    <cofactor evidence="2">
        <name>Zn(2+)</name>
        <dbReference type="ChEBI" id="CHEBI:29105"/>
    </cofactor>
    <text evidence="2">Binds 1 zinc ion per subunit.</text>
</comment>
<dbReference type="InterPro" id="IPR006311">
    <property type="entry name" value="TAT_signal"/>
</dbReference>
<dbReference type="SMART" id="SM00947">
    <property type="entry name" value="Pro_CA"/>
    <property type="match status" value="1"/>
</dbReference>
<feature type="binding site" evidence="2">
    <location>
        <position position="151"/>
    </location>
    <ligand>
        <name>Zn(2+)</name>
        <dbReference type="ChEBI" id="CHEBI:29105"/>
    </ligand>
</feature>
<keyword evidence="2" id="KW-0862">Zinc</keyword>
<dbReference type="InterPro" id="IPR001765">
    <property type="entry name" value="Carbonic_anhydrase"/>
</dbReference>
<comment type="similarity">
    <text evidence="1">Belongs to the beta-class carbonic anhydrase family.</text>
</comment>
<dbReference type="PANTHER" id="PTHR11002:SF79">
    <property type="entry name" value="CARBONIC ANHYDRASE 2"/>
    <property type="match status" value="1"/>
</dbReference>
<reference evidence="4 6" key="2">
    <citation type="submission" date="2016-10" db="EMBL/GenBank/DDBJ databases">
        <authorList>
            <person name="Varghese N."/>
            <person name="Submissions S."/>
        </authorList>
    </citation>
    <scope>NUCLEOTIDE SEQUENCE [LARGE SCALE GENOMIC DNA]</scope>
    <source>
        <strain evidence="4 6">CBMB27</strain>
    </source>
</reference>
<evidence type="ECO:0000313" key="5">
    <source>
        <dbReference type="Proteomes" id="UP000185487"/>
    </source>
</evidence>
<dbReference type="Proteomes" id="UP000185487">
    <property type="component" value="Chromosome"/>
</dbReference>
<dbReference type="EMBL" id="FOPK01000006">
    <property type="protein sequence ID" value="SFG64686.1"/>
    <property type="molecule type" value="Genomic_DNA"/>
</dbReference>
<reference evidence="3 5" key="1">
    <citation type="submission" date="2016-04" db="EMBL/GenBank/DDBJ databases">
        <title>Complete genome sequencing and analysis of CBMB27, Methylobacterium phyllosphaerae isolated from leaf tissues of rice (Oryza sativa L.).</title>
        <authorList>
            <person name="Lee Y."/>
            <person name="Hwangbo K."/>
            <person name="Chung H."/>
            <person name="Yoo J."/>
            <person name="Kim K.Y."/>
            <person name="Sa T.M."/>
            <person name="Um Y."/>
            <person name="Madhaiyan M."/>
        </authorList>
    </citation>
    <scope>NUCLEOTIDE SEQUENCE [LARGE SCALE GENOMIC DNA]</scope>
    <source>
        <strain evidence="3 5">CBMB27</strain>
    </source>
</reference>
<name>A0AAE8HQ49_9HYPH</name>
<evidence type="ECO:0000313" key="3">
    <source>
        <dbReference type="EMBL" id="APT31401.1"/>
    </source>
</evidence>
<keyword evidence="2" id="KW-0479">Metal-binding</keyword>
<dbReference type="GO" id="GO:0004089">
    <property type="term" value="F:carbonate dehydratase activity"/>
    <property type="evidence" value="ECO:0007669"/>
    <property type="project" value="UniProtKB-EC"/>
</dbReference>
<dbReference type="InterPro" id="IPR036874">
    <property type="entry name" value="Carbonic_anhydrase_sf"/>
</dbReference>
<feature type="binding site" evidence="2">
    <location>
        <position position="95"/>
    </location>
    <ligand>
        <name>Zn(2+)</name>
        <dbReference type="ChEBI" id="CHEBI:29105"/>
    </ligand>
</feature>
<dbReference type="SUPFAM" id="SSF53056">
    <property type="entry name" value="beta-carbonic anhydrase, cab"/>
    <property type="match status" value="1"/>
</dbReference>
<protein>
    <submittedName>
        <fullName evidence="4">Carbonic anhydrase</fullName>
        <ecNumber evidence="3">4.2.1.1</ecNumber>
    </submittedName>
</protein>
<feature type="binding site" evidence="2">
    <location>
        <position position="148"/>
    </location>
    <ligand>
        <name>Zn(2+)</name>
        <dbReference type="ChEBI" id="CHEBI:29105"/>
    </ligand>
</feature>
<keyword evidence="3" id="KW-0456">Lyase</keyword>
<dbReference type="GO" id="GO:0008270">
    <property type="term" value="F:zinc ion binding"/>
    <property type="evidence" value="ECO:0007669"/>
    <property type="project" value="InterPro"/>
</dbReference>
<dbReference type="CDD" id="cd03378">
    <property type="entry name" value="beta_CA_cladeC"/>
    <property type="match status" value="1"/>
</dbReference>
<keyword evidence="5" id="KW-1185">Reference proteome</keyword>
<dbReference type="Pfam" id="PF00484">
    <property type="entry name" value="Pro_CA"/>
    <property type="match status" value="1"/>
</dbReference>
<gene>
    <name evidence="3" type="ORF">MCBMB27_02110</name>
    <name evidence="4" type="ORF">SAMN05192567_10660</name>
</gene>
<dbReference type="EC" id="4.2.1.1" evidence="3"/>
<accession>A0AAE8HQ49</accession>
<dbReference type="Gene3D" id="3.40.1050.10">
    <property type="entry name" value="Carbonic anhydrase"/>
    <property type="match status" value="1"/>
</dbReference>
<dbReference type="Proteomes" id="UP000199140">
    <property type="component" value="Unassembled WGS sequence"/>
</dbReference>
<dbReference type="PANTHER" id="PTHR11002">
    <property type="entry name" value="CARBONIC ANHYDRASE"/>
    <property type="match status" value="1"/>
</dbReference>
<dbReference type="PROSITE" id="PS51318">
    <property type="entry name" value="TAT"/>
    <property type="match status" value="1"/>
</dbReference>
<organism evidence="4 6">
    <name type="scientific">Methylobacterium phyllosphaerae</name>
    <dbReference type="NCBI Taxonomy" id="418223"/>
    <lineage>
        <taxon>Bacteria</taxon>
        <taxon>Pseudomonadati</taxon>
        <taxon>Pseudomonadota</taxon>
        <taxon>Alphaproteobacteria</taxon>
        <taxon>Hyphomicrobiales</taxon>
        <taxon>Methylobacteriaceae</taxon>
        <taxon>Methylobacterium</taxon>
    </lineage>
</organism>
<evidence type="ECO:0000313" key="4">
    <source>
        <dbReference type="EMBL" id="SFG64686.1"/>
    </source>
</evidence>
<dbReference type="EMBL" id="CP015367">
    <property type="protein sequence ID" value="APT31401.1"/>
    <property type="molecule type" value="Genomic_DNA"/>
</dbReference>
<dbReference type="KEGG" id="mphy:MCBMB27_02110"/>
<evidence type="ECO:0000256" key="1">
    <source>
        <dbReference type="ARBA" id="ARBA00006217"/>
    </source>
</evidence>
<sequence length="242" mass="24951">MCDLHRPSLSRRLSRRGLLTAVAVGTLAGASAPPFRAEAASDGARSKAITPEEALARLLDGNGRYAANAPANRDFSAGRAARAAAQHPIACIVGCADARVAPDFIFDQGPGDLFVVRVAGNFVNTDGLASLEYGVSVLGAPLILVLGHSECGAVKATIDVMRTKAVLPGHLPVLVDAIRPAVDLAAKARAQDPLAEAIAQNVRHTVGRLEQSGPIIAEAVAAQRVKVVGGFYDIATGKVALL</sequence>
<evidence type="ECO:0000313" key="6">
    <source>
        <dbReference type="Proteomes" id="UP000199140"/>
    </source>
</evidence>
<evidence type="ECO:0000256" key="2">
    <source>
        <dbReference type="PIRSR" id="PIRSR601765-1"/>
    </source>
</evidence>
<dbReference type="RefSeq" id="WP_043757808.1">
    <property type="nucleotide sequence ID" value="NZ_CP015367.1"/>
</dbReference>
<proteinExistence type="inferred from homology"/>